<proteinExistence type="predicted"/>
<dbReference type="Proteomes" id="UP000319424">
    <property type="component" value="Unassembled WGS sequence"/>
</dbReference>
<dbReference type="Pfam" id="PF13635">
    <property type="entry name" value="DUF4143"/>
    <property type="match status" value="1"/>
</dbReference>
<dbReference type="PANTHER" id="PTHR33295">
    <property type="entry name" value="ATPASE"/>
    <property type="match status" value="1"/>
</dbReference>
<name>A0A552UXH8_9FIRM</name>
<keyword evidence="3" id="KW-0067">ATP-binding</keyword>
<feature type="domain" description="AAA" evidence="1">
    <location>
        <begin position="21"/>
        <end position="149"/>
    </location>
</feature>
<reference evidence="3 4" key="1">
    <citation type="submission" date="2019-07" db="EMBL/GenBank/DDBJ databases">
        <title>Criibacterium bergeronii gen. nov., sp. nov. isolated from human clinical samples.</title>
        <authorList>
            <person name="Maheux A.F."/>
            <person name="Boudreau D.K."/>
            <person name="Berube E."/>
            <person name="Brodeur S."/>
            <person name="Bernard K.A."/>
            <person name="Abed J.Y."/>
            <person name="Ducrey E."/>
            <person name="Guay E.F."/>
            <person name="Raymond F."/>
            <person name="Corbeil J."/>
            <person name="Domingo M.-C."/>
            <person name="Roy P.H."/>
            <person name="Boissinot M."/>
            <person name="Tocheva E.I."/>
            <person name="Omar R.F."/>
        </authorList>
    </citation>
    <scope>NUCLEOTIDE SEQUENCE [LARGE SCALE GENOMIC DNA]</scope>
    <source>
        <strain evidence="3 4">CCRI-24246</strain>
    </source>
</reference>
<keyword evidence="3" id="KW-0547">Nucleotide-binding</keyword>
<dbReference type="InterPro" id="IPR027417">
    <property type="entry name" value="P-loop_NTPase"/>
</dbReference>
<dbReference type="InterPro" id="IPR025420">
    <property type="entry name" value="DUF4143"/>
</dbReference>
<accession>A0A552UXH8</accession>
<dbReference type="Pfam" id="PF13173">
    <property type="entry name" value="AAA_14"/>
    <property type="match status" value="1"/>
</dbReference>
<dbReference type="SUPFAM" id="SSF52540">
    <property type="entry name" value="P-loop containing nucleoside triphosphate hydrolases"/>
    <property type="match status" value="1"/>
</dbReference>
<sequence length="398" mass="46334">MLIKREPYFSKILGYKDKKIIKVVTGVRRCGKSTLLSMYRQYLLDNGVDTEQIIFINFEDLKYENILDKSSLYEYLSENMSKDKMNYIFLDEVQNVSEFEKVINSVFLRENVDIYITGSNSYMLSGELATFLTGRYIQIEMLPFSLAEYEKILNISDNSKGYRSYIENTSFPYAINLTEKNQKNEYLKGIYNSIVLKDIVQRKNITDVMMLESVLRFVSDNIGSILSTRSISNSMTSNGRSISTKTVESYLNSFMESYLIYKVDRFDVKGKEYLKTLEKYYIVDIGLRNTMLGKINGADLGHILENVVFLELKRRNYELFIGKVGSFEVDFVAKKENEINYFQVALSVRDENTLQRELRPLLMIKDNYPKYILTLDDDPQTTYDGIVIINALEFLQSN</sequence>
<dbReference type="InterPro" id="IPR041682">
    <property type="entry name" value="AAA_14"/>
</dbReference>
<evidence type="ECO:0000259" key="1">
    <source>
        <dbReference type="Pfam" id="PF13173"/>
    </source>
</evidence>
<evidence type="ECO:0000259" key="2">
    <source>
        <dbReference type="Pfam" id="PF13635"/>
    </source>
</evidence>
<feature type="domain" description="DUF4143" evidence="2">
    <location>
        <begin position="197"/>
        <end position="345"/>
    </location>
</feature>
<gene>
    <name evidence="3" type="ORF">FL857_10730</name>
</gene>
<dbReference type="RefSeq" id="WP_144398795.1">
    <property type="nucleotide sequence ID" value="NZ_VJXW01000022.1"/>
</dbReference>
<dbReference type="PANTHER" id="PTHR33295:SF20">
    <property type="entry name" value="ATPASE"/>
    <property type="match status" value="1"/>
</dbReference>
<dbReference type="AlphaFoldDB" id="A0A552UXH8"/>
<protein>
    <submittedName>
        <fullName evidence="3">ATP-binding protein</fullName>
    </submittedName>
</protein>
<organism evidence="3 4">
    <name type="scientific">Criibacterium bergeronii</name>
    <dbReference type="NCBI Taxonomy" id="1871336"/>
    <lineage>
        <taxon>Bacteria</taxon>
        <taxon>Bacillati</taxon>
        <taxon>Bacillota</taxon>
        <taxon>Clostridia</taxon>
        <taxon>Peptostreptococcales</taxon>
        <taxon>Filifactoraceae</taxon>
        <taxon>Criibacterium</taxon>
    </lineage>
</organism>
<dbReference type="OrthoDB" id="9801684at2"/>
<dbReference type="EMBL" id="VJXW01000022">
    <property type="protein sequence ID" value="TRW22936.1"/>
    <property type="molecule type" value="Genomic_DNA"/>
</dbReference>
<evidence type="ECO:0000313" key="4">
    <source>
        <dbReference type="Proteomes" id="UP000319424"/>
    </source>
</evidence>
<comment type="caution">
    <text evidence="3">The sequence shown here is derived from an EMBL/GenBank/DDBJ whole genome shotgun (WGS) entry which is preliminary data.</text>
</comment>
<evidence type="ECO:0000313" key="3">
    <source>
        <dbReference type="EMBL" id="TRW22936.1"/>
    </source>
</evidence>
<dbReference type="GO" id="GO:0005524">
    <property type="term" value="F:ATP binding"/>
    <property type="evidence" value="ECO:0007669"/>
    <property type="project" value="UniProtKB-KW"/>
</dbReference>